<evidence type="ECO:0000256" key="4">
    <source>
        <dbReference type="SAM" id="Phobius"/>
    </source>
</evidence>
<dbReference type="GO" id="GO:1990281">
    <property type="term" value="C:efflux pump complex"/>
    <property type="evidence" value="ECO:0007669"/>
    <property type="project" value="TreeGrafter"/>
</dbReference>
<dbReference type="AlphaFoldDB" id="A0AA41YA15"/>
<evidence type="ECO:0000313" key="9">
    <source>
        <dbReference type="Proteomes" id="UP001163821"/>
    </source>
</evidence>
<evidence type="ECO:0000259" key="6">
    <source>
        <dbReference type="Pfam" id="PF25917"/>
    </source>
</evidence>
<comment type="caution">
    <text evidence="8">The sequence shown here is derived from an EMBL/GenBank/DDBJ whole genome shotgun (WGS) entry which is preliminary data.</text>
</comment>
<keyword evidence="4" id="KW-0472">Membrane</keyword>
<feature type="domain" description="Multidrug resistance protein MdtA-like barrel-sandwich hybrid" evidence="6">
    <location>
        <begin position="68"/>
        <end position="213"/>
    </location>
</feature>
<dbReference type="Gene3D" id="2.40.420.20">
    <property type="match status" value="1"/>
</dbReference>
<keyword evidence="4" id="KW-1133">Transmembrane helix</keyword>
<dbReference type="RefSeq" id="WP_282592999.1">
    <property type="nucleotide sequence ID" value="NZ_JAPAAF010000036.1"/>
</dbReference>
<dbReference type="SUPFAM" id="SSF111369">
    <property type="entry name" value="HlyD-like secretion proteins"/>
    <property type="match status" value="1"/>
</dbReference>
<keyword evidence="9" id="KW-1185">Reference proteome</keyword>
<comment type="subcellular location">
    <subcellularLocation>
        <location evidence="1">Cell envelope</location>
    </subcellularLocation>
</comment>
<dbReference type="NCBIfam" id="TIGR01730">
    <property type="entry name" value="RND_mfp"/>
    <property type="match status" value="1"/>
</dbReference>
<dbReference type="Gene3D" id="2.40.30.170">
    <property type="match status" value="1"/>
</dbReference>
<accession>A0AA41YA15</accession>
<proteinExistence type="inferred from homology"/>
<dbReference type="InterPro" id="IPR006143">
    <property type="entry name" value="RND_pump_MFP"/>
</dbReference>
<dbReference type="InterPro" id="IPR058627">
    <property type="entry name" value="MdtA-like_C"/>
</dbReference>
<evidence type="ECO:0000256" key="2">
    <source>
        <dbReference type="ARBA" id="ARBA00009477"/>
    </source>
</evidence>
<evidence type="ECO:0000259" key="7">
    <source>
        <dbReference type="Pfam" id="PF25967"/>
    </source>
</evidence>
<feature type="transmembrane region" description="Helical" evidence="4">
    <location>
        <begin position="12"/>
        <end position="29"/>
    </location>
</feature>
<feature type="domain" description="Multidrug resistance protein MdtA-like alpha-helical hairpin" evidence="5">
    <location>
        <begin position="115"/>
        <end position="178"/>
    </location>
</feature>
<keyword evidence="4" id="KW-0812">Transmembrane</keyword>
<dbReference type="EMBL" id="JAPAAF010000036">
    <property type="protein sequence ID" value="MCW0484406.1"/>
    <property type="molecule type" value="Genomic_DNA"/>
</dbReference>
<dbReference type="InterPro" id="IPR058624">
    <property type="entry name" value="MdtA-like_HH"/>
</dbReference>
<dbReference type="PANTHER" id="PTHR30469:SF33">
    <property type="entry name" value="SLR1207 PROTEIN"/>
    <property type="match status" value="1"/>
</dbReference>
<comment type="similarity">
    <text evidence="2">Belongs to the membrane fusion protein (MFP) (TC 8.A.1) family.</text>
</comment>
<protein>
    <submittedName>
        <fullName evidence="8">Efflux RND transporter periplasmic adaptor subunit</fullName>
    </submittedName>
</protein>
<dbReference type="GO" id="GO:0015562">
    <property type="term" value="F:efflux transmembrane transporter activity"/>
    <property type="evidence" value="ECO:0007669"/>
    <property type="project" value="TreeGrafter"/>
</dbReference>
<dbReference type="Gene3D" id="2.40.50.100">
    <property type="match status" value="1"/>
</dbReference>
<gene>
    <name evidence="8" type="ORF">N2K84_16830</name>
</gene>
<name>A0AA41YA15_9BACT</name>
<reference evidence="8" key="1">
    <citation type="submission" date="2022-10" db="EMBL/GenBank/DDBJ databases">
        <title>Gaoshiqiia sediminis gen. nov., sp. nov., isolated from coastal sediment.</title>
        <authorList>
            <person name="Yu W.X."/>
            <person name="Mu D.S."/>
            <person name="Du J.Z."/>
            <person name="Liang Y.Q."/>
        </authorList>
    </citation>
    <scope>NUCLEOTIDE SEQUENCE</scope>
    <source>
        <strain evidence="8">A06</strain>
    </source>
</reference>
<dbReference type="Pfam" id="PF25967">
    <property type="entry name" value="RND-MFP_C"/>
    <property type="match status" value="1"/>
</dbReference>
<sequence>MQKTAKKKNKRLPYAIGFLVVVIIVLLVGKKQGWFGKEFEVKVVTQVVESRTITELITANGKIQPETEVKISPDVSGEIIELHVEEGDVVTAGQLLMVIKPDLYVQALNRAEASLNSSKAYLAQAEARLIESELAFKRAQTLFDQQAIAPSDFETAQAAHKVAEAEVRAAGFSVKSAEAGVAEANEQLIKTKIYAPMDGTVSRLNVEKGERVVGTNMYAGTEMMVVANLDRMEVKVDVNENDIVKVTRNDTALVEVDAYLKRKFTGLVTEIANSANTVGSTSDQVTTFDVKVLLLQSSYADLMDSAGVNRSPFRPGMSATVDIQTETRPHVISVPIQAVTTRVANEGEKNEAAEVAGKDDKEELVFVLKDGRAWKRPVVTGIQDNTNIEILEGLQVGDEIITGPFNIVSRTLKDSMLVKPVDEKELFKSKT</sequence>
<evidence type="ECO:0000256" key="1">
    <source>
        <dbReference type="ARBA" id="ARBA00004196"/>
    </source>
</evidence>
<organism evidence="8 9">
    <name type="scientific">Gaoshiqia sediminis</name>
    <dbReference type="NCBI Taxonomy" id="2986998"/>
    <lineage>
        <taxon>Bacteria</taxon>
        <taxon>Pseudomonadati</taxon>
        <taxon>Bacteroidota</taxon>
        <taxon>Bacteroidia</taxon>
        <taxon>Marinilabiliales</taxon>
        <taxon>Prolixibacteraceae</taxon>
        <taxon>Gaoshiqia</taxon>
    </lineage>
</organism>
<evidence type="ECO:0000313" key="8">
    <source>
        <dbReference type="EMBL" id="MCW0484406.1"/>
    </source>
</evidence>
<dbReference type="PANTHER" id="PTHR30469">
    <property type="entry name" value="MULTIDRUG RESISTANCE PROTEIN MDTA"/>
    <property type="match status" value="1"/>
</dbReference>
<dbReference type="Pfam" id="PF25917">
    <property type="entry name" value="BSH_RND"/>
    <property type="match status" value="1"/>
</dbReference>
<evidence type="ECO:0000259" key="5">
    <source>
        <dbReference type="Pfam" id="PF25876"/>
    </source>
</evidence>
<evidence type="ECO:0000256" key="3">
    <source>
        <dbReference type="ARBA" id="ARBA00022448"/>
    </source>
</evidence>
<dbReference type="Gene3D" id="1.10.287.470">
    <property type="entry name" value="Helix hairpin bin"/>
    <property type="match status" value="1"/>
</dbReference>
<dbReference type="Pfam" id="PF25876">
    <property type="entry name" value="HH_MFP_RND"/>
    <property type="match status" value="1"/>
</dbReference>
<feature type="domain" description="Multidrug resistance protein MdtA-like C-terminal permuted SH3" evidence="7">
    <location>
        <begin position="363"/>
        <end position="403"/>
    </location>
</feature>
<dbReference type="Proteomes" id="UP001163821">
    <property type="component" value="Unassembled WGS sequence"/>
</dbReference>
<keyword evidence="3" id="KW-0813">Transport</keyword>
<dbReference type="InterPro" id="IPR058625">
    <property type="entry name" value="MdtA-like_BSH"/>
</dbReference>